<dbReference type="InterPro" id="IPR043917">
    <property type="entry name" value="DUF5753"/>
</dbReference>
<dbReference type="EMBL" id="KF602051">
    <property type="protein sequence ID" value="AHE40374.1"/>
    <property type="molecule type" value="Genomic_DNA"/>
</dbReference>
<name>V9Z8Q2_9ACTN</name>
<gene>
    <name evidence="3" type="ORF">pFRL6_287c</name>
</gene>
<dbReference type="AlphaFoldDB" id="V9Z8Q2"/>
<proteinExistence type="predicted"/>
<dbReference type="GO" id="GO:0003677">
    <property type="term" value="F:DNA binding"/>
    <property type="evidence" value="ECO:0007669"/>
    <property type="project" value="InterPro"/>
</dbReference>
<feature type="compositionally biased region" description="Basic and acidic residues" evidence="1">
    <location>
        <begin position="243"/>
        <end position="257"/>
    </location>
</feature>
<feature type="region of interest" description="Disordered" evidence="1">
    <location>
        <begin position="218"/>
        <end position="302"/>
    </location>
</feature>
<feature type="domain" description="HTH cro/C1-type" evidence="2">
    <location>
        <begin position="25"/>
        <end position="82"/>
    </location>
</feature>
<feature type="compositionally biased region" description="Basic residues" evidence="1">
    <location>
        <begin position="264"/>
        <end position="285"/>
    </location>
</feature>
<keyword evidence="3" id="KW-0614">Plasmid</keyword>
<geneLocation type="plasmid" evidence="3">
    <name>pFRL6</name>
</geneLocation>
<dbReference type="Pfam" id="PF19054">
    <property type="entry name" value="DUF5753"/>
    <property type="match status" value="1"/>
</dbReference>
<dbReference type="Gene3D" id="1.10.260.40">
    <property type="entry name" value="lambda repressor-like DNA-binding domains"/>
    <property type="match status" value="1"/>
</dbReference>
<dbReference type="CDD" id="cd00093">
    <property type="entry name" value="HTH_XRE"/>
    <property type="match status" value="1"/>
</dbReference>
<dbReference type="SUPFAM" id="SSF47413">
    <property type="entry name" value="lambda repressor-like DNA-binding domains"/>
    <property type="match status" value="1"/>
</dbReference>
<reference evidence="3" key="1">
    <citation type="submission" date="2013-09" db="EMBL/GenBank/DDBJ databases">
        <title>Complete nucleotide sequence of Streptomyces linear plasmid pFRL6.</title>
        <authorList>
            <person name="Chen Z."/>
            <person name="Fang P."/>
            <person name="Qin Z."/>
        </authorList>
    </citation>
    <scope>NUCLEOTIDE SEQUENCE</scope>
    <source>
        <plasmid evidence="3">pFRL6</plasmid>
    </source>
</reference>
<accession>V9Z8Q2</accession>
<evidence type="ECO:0000256" key="1">
    <source>
        <dbReference type="SAM" id="MobiDB-lite"/>
    </source>
</evidence>
<feature type="compositionally biased region" description="Basic and acidic residues" evidence="1">
    <location>
        <begin position="286"/>
        <end position="302"/>
    </location>
</feature>
<dbReference type="InterPro" id="IPR001387">
    <property type="entry name" value="Cro/C1-type_HTH"/>
</dbReference>
<evidence type="ECO:0000313" key="3">
    <source>
        <dbReference type="EMBL" id="AHE40374.1"/>
    </source>
</evidence>
<sequence>MLDVVAPPRTEVPQAPARIVVGVYLRGLREARGTTLEEAARAALSSISAVSRWERAESSISEHALRNLLRHYGVRGKHADYLLASMPPQYYARSERAEQGLARRAPHDYWGDVAGEEATARYIAVRHRASSIVEFCMLVPAGLRTQAYQQALLDPAVCTTPDEPVLGLPRWVHRISRAAGQQRTVLLDETVLIKAVGGPAVMAGQLRYLAHLVSSQDAAGQGAGRPHPADEPGPVRPHGHLAGRGDRPRAPSGDHARPFPQLRNRLRRRQRRERRPARSRWRRVQPRGDVRAARERRRGDGAEGRFMTAARLLAVLLGSPAPAPAPVMARLLILDQEAFGGRVRRARHADGEGAAVRCATHLGQRGEVSA</sequence>
<organism evidence="3">
    <name type="scientific">Streptomyces sp. F12</name>
    <dbReference type="NCBI Taxonomy" id="1436084"/>
    <lineage>
        <taxon>Bacteria</taxon>
        <taxon>Bacillati</taxon>
        <taxon>Actinomycetota</taxon>
        <taxon>Actinomycetes</taxon>
        <taxon>Kitasatosporales</taxon>
        <taxon>Streptomycetaceae</taxon>
        <taxon>Streptomyces</taxon>
    </lineage>
</organism>
<protein>
    <recommendedName>
        <fullName evidence="2">HTH cro/C1-type domain-containing protein</fullName>
    </recommendedName>
</protein>
<dbReference type="PROSITE" id="PS50943">
    <property type="entry name" value="HTH_CROC1"/>
    <property type="match status" value="1"/>
</dbReference>
<evidence type="ECO:0000259" key="2">
    <source>
        <dbReference type="PROSITE" id="PS50943"/>
    </source>
</evidence>
<dbReference type="InterPro" id="IPR010982">
    <property type="entry name" value="Lambda_DNA-bd_dom_sf"/>
</dbReference>
<dbReference type="Pfam" id="PF13560">
    <property type="entry name" value="HTH_31"/>
    <property type="match status" value="1"/>
</dbReference>
<dbReference type="SMART" id="SM00530">
    <property type="entry name" value="HTH_XRE"/>
    <property type="match status" value="1"/>
</dbReference>